<dbReference type="GO" id="GO:0004497">
    <property type="term" value="F:monooxygenase activity"/>
    <property type="evidence" value="ECO:0007669"/>
    <property type="project" value="UniProtKB-KW"/>
</dbReference>
<dbReference type="Proteomes" id="UP001595812">
    <property type="component" value="Unassembled WGS sequence"/>
</dbReference>
<keyword evidence="2" id="KW-0503">Monooxygenase</keyword>
<feature type="domain" description="ABM" evidence="1">
    <location>
        <begin position="2"/>
        <end position="91"/>
    </location>
</feature>
<dbReference type="Gene3D" id="3.30.70.100">
    <property type="match status" value="1"/>
</dbReference>
<dbReference type="SUPFAM" id="SSF54909">
    <property type="entry name" value="Dimeric alpha+beta barrel"/>
    <property type="match status" value="1"/>
</dbReference>
<dbReference type="EMBL" id="JBHSAT010000022">
    <property type="protein sequence ID" value="MFC3878138.1"/>
    <property type="molecule type" value="Genomic_DNA"/>
</dbReference>
<organism evidence="2 3">
    <name type="scientific">Winogradskyella maritima</name>
    <dbReference type="NCBI Taxonomy" id="1517766"/>
    <lineage>
        <taxon>Bacteria</taxon>
        <taxon>Pseudomonadati</taxon>
        <taxon>Bacteroidota</taxon>
        <taxon>Flavobacteriia</taxon>
        <taxon>Flavobacteriales</taxon>
        <taxon>Flavobacteriaceae</taxon>
        <taxon>Winogradskyella</taxon>
    </lineage>
</organism>
<dbReference type="EC" id="1.-.-.-" evidence="2"/>
<sequence length="98" mass="11807">MLVRVVKLSFKPEDIETFLANFETNKDKIRNFEGCEHLELWQDEYKSNQFFTYSHWVSEDALNNYRQSELFKNVWSKTKPLFNAKPEAWSVRQKAILD</sequence>
<protein>
    <submittedName>
        <fullName evidence="2">Quinol monooxygenase</fullName>
        <ecNumber evidence="2">1.-.-.-</ecNumber>
    </submittedName>
</protein>
<keyword evidence="3" id="KW-1185">Reference proteome</keyword>
<comment type="caution">
    <text evidence="2">The sequence shown here is derived from an EMBL/GenBank/DDBJ whole genome shotgun (WGS) entry which is preliminary data.</text>
</comment>
<accession>A0ABV8AJH3</accession>
<dbReference type="Pfam" id="PF03992">
    <property type="entry name" value="ABM"/>
    <property type="match status" value="1"/>
</dbReference>
<dbReference type="PANTHER" id="PTHR33336:SF15">
    <property type="entry name" value="ABM DOMAIN-CONTAINING PROTEIN"/>
    <property type="match status" value="1"/>
</dbReference>
<dbReference type="RefSeq" id="WP_386101992.1">
    <property type="nucleotide sequence ID" value="NZ_JBHSAT010000022.1"/>
</dbReference>
<reference evidence="3" key="1">
    <citation type="journal article" date="2019" name="Int. J. Syst. Evol. Microbiol.">
        <title>The Global Catalogue of Microorganisms (GCM) 10K type strain sequencing project: providing services to taxonomists for standard genome sequencing and annotation.</title>
        <authorList>
            <consortium name="The Broad Institute Genomics Platform"/>
            <consortium name="The Broad Institute Genome Sequencing Center for Infectious Disease"/>
            <person name="Wu L."/>
            <person name="Ma J."/>
        </authorList>
    </citation>
    <scope>NUCLEOTIDE SEQUENCE [LARGE SCALE GENOMIC DNA]</scope>
    <source>
        <strain evidence="3">CECT 8979</strain>
    </source>
</reference>
<dbReference type="InterPro" id="IPR011008">
    <property type="entry name" value="Dimeric_a/b-barrel"/>
</dbReference>
<gene>
    <name evidence="2" type="ORF">ACFOSX_12940</name>
</gene>
<name>A0ABV8AJH3_9FLAO</name>
<dbReference type="InterPro" id="IPR050744">
    <property type="entry name" value="AI-2_Isomerase_LsrG"/>
</dbReference>
<dbReference type="PANTHER" id="PTHR33336">
    <property type="entry name" value="QUINOL MONOOXYGENASE YGIN-RELATED"/>
    <property type="match status" value="1"/>
</dbReference>
<keyword evidence="2" id="KW-0560">Oxidoreductase</keyword>
<dbReference type="PROSITE" id="PS51725">
    <property type="entry name" value="ABM"/>
    <property type="match status" value="1"/>
</dbReference>
<evidence type="ECO:0000259" key="1">
    <source>
        <dbReference type="PROSITE" id="PS51725"/>
    </source>
</evidence>
<proteinExistence type="predicted"/>
<evidence type="ECO:0000313" key="3">
    <source>
        <dbReference type="Proteomes" id="UP001595812"/>
    </source>
</evidence>
<dbReference type="InterPro" id="IPR007138">
    <property type="entry name" value="ABM_dom"/>
</dbReference>
<evidence type="ECO:0000313" key="2">
    <source>
        <dbReference type="EMBL" id="MFC3878138.1"/>
    </source>
</evidence>